<evidence type="ECO:0000256" key="3">
    <source>
        <dbReference type="SAM" id="MobiDB-lite"/>
    </source>
</evidence>
<sequence length="821" mass="92896">MAFLNKLSDSYTEVFDAIDSLGEAGIESELIPKLVVIGDQNSGKSSVLEAICDIPFPVKEGLCTRFPTEVVQRKSSQESIIVTIVGGANNGDLARFSREMSLDNSEGLATAIEQASALIMGGQPDSSDERHFSGKILKITVSGPGRYPLTIVDLPGLFHSSTSDQNKEDRAFVRDMVRRYIKEPRNALLPVLSASGAWTNMLIPEEIIDTKADSDGKRSLGIITKLDKLCDRQELETWLAHEGDWKPQHGWHFLRNRSHEERSRGVDCDSIEAEFFRHNLLDMEEECKGIAHLRPRLSTFLASQIQRHLGSLIIEVKGQIDLLNREVDLLGKKRTSEREQRDYLARIAGDFQMLCCSAVNGQYGEGTVPVRLQTFFNDPKDPGGLSRRSQDKRLQAVVRTMNLLFNLAMKEKGKRTTISEHDPDDGSMSDMTSDFSWGPSDLERAWKKYRMKDPKHGDEQGSEAEDEEEYAEESEGQFDDDDDDEDQEEAGQYQRCLKWKTLRPETYLEYDSFPDPLEMSYKRFKGGVMRMAAQWRGTESLGEVNPAMVSRLLRQETSRWRIIAGRHLELVWKAIRRFVRLALKHSVEPSVLPSLKHHIINGRLEELRHSAEQKLEELLLCHEGMNPAFHDFLHELEDVPAKQETVKDQSRQCIREMVRERCEDAFSPQAMENIVLTAFNSAGISGPTGVLASFLLERVKEAVLKPAVKEEGQGQPDAPKKPGPREIAVRRAISAMENYYKLSALSFVPYVNALVVQNGLLEKLPYEVFTYEIISQQDADTISRIAGEKEDEIKKRSACEERLAILTKAVACLKDFQVRFS</sequence>
<feature type="compositionally biased region" description="Acidic residues" evidence="3">
    <location>
        <begin position="460"/>
        <end position="489"/>
    </location>
</feature>
<proteinExistence type="predicted"/>
<evidence type="ECO:0000259" key="4">
    <source>
        <dbReference type="PROSITE" id="PS51388"/>
    </source>
</evidence>
<keyword evidence="7" id="KW-1185">Reference proteome</keyword>
<dbReference type="GO" id="GO:0008017">
    <property type="term" value="F:microtubule binding"/>
    <property type="evidence" value="ECO:0007669"/>
    <property type="project" value="TreeGrafter"/>
</dbReference>
<reference evidence="6 7" key="1">
    <citation type="submission" date="2017-06" db="EMBL/GenBank/DDBJ databases">
        <title>Comparative genomic analysis of Ambrosia Fusariam Clade fungi.</title>
        <authorList>
            <person name="Stajich J.E."/>
            <person name="Carrillo J."/>
            <person name="Kijimoto T."/>
            <person name="Eskalen A."/>
            <person name="O'Donnell K."/>
            <person name="Kasson M."/>
        </authorList>
    </citation>
    <scope>NUCLEOTIDE SEQUENCE [LARGE SCALE GENOMIC DNA]</scope>
    <source>
        <strain evidence="6 7">NRRL62606</strain>
    </source>
</reference>
<gene>
    <name evidence="6" type="ORF">CEP51_016088</name>
</gene>
<keyword evidence="2" id="KW-0342">GTP-binding</keyword>
<dbReference type="GO" id="GO:0005739">
    <property type="term" value="C:mitochondrion"/>
    <property type="evidence" value="ECO:0007669"/>
    <property type="project" value="TreeGrafter"/>
</dbReference>
<protein>
    <recommendedName>
        <fullName evidence="8">GED domain-containing protein</fullName>
    </recommendedName>
</protein>
<dbReference type="PROSITE" id="PS51388">
    <property type="entry name" value="GED"/>
    <property type="match status" value="1"/>
</dbReference>
<dbReference type="InterPro" id="IPR000375">
    <property type="entry name" value="Dynamin_stalk"/>
</dbReference>
<dbReference type="GO" id="GO:0005525">
    <property type="term" value="F:GTP binding"/>
    <property type="evidence" value="ECO:0007669"/>
    <property type="project" value="InterPro"/>
</dbReference>
<evidence type="ECO:0000256" key="2">
    <source>
        <dbReference type="ARBA" id="ARBA00023134"/>
    </source>
</evidence>
<feature type="domain" description="Dynamin-type G" evidence="5">
    <location>
        <begin position="28"/>
        <end position="313"/>
    </location>
</feature>
<dbReference type="Proteomes" id="UP000287972">
    <property type="component" value="Unassembled WGS sequence"/>
</dbReference>
<dbReference type="GO" id="GO:0003924">
    <property type="term" value="F:GTPase activity"/>
    <property type="evidence" value="ECO:0007669"/>
    <property type="project" value="InterPro"/>
</dbReference>
<feature type="domain" description="GED" evidence="4">
    <location>
        <begin position="729"/>
        <end position="821"/>
    </location>
</feature>
<dbReference type="GO" id="GO:0016020">
    <property type="term" value="C:membrane"/>
    <property type="evidence" value="ECO:0007669"/>
    <property type="project" value="TreeGrafter"/>
</dbReference>
<dbReference type="SMART" id="SM00053">
    <property type="entry name" value="DYNc"/>
    <property type="match status" value="1"/>
</dbReference>
<dbReference type="InterPro" id="IPR027417">
    <property type="entry name" value="P-loop_NTPase"/>
</dbReference>
<dbReference type="GO" id="GO:0005874">
    <property type="term" value="C:microtubule"/>
    <property type="evidence" value="ECO:0007669"/>
    <property type="project" value="TreeGrafter"/>
</dbReference>
<organism evidence="6 7">
    <name type="scientific">Fusarium floridanum</name>
    <dbReference type="NCBI Taxonomy" id="1325733"/>
    <lineage>
        <taxon>Eukaryota</taxon>
        <taxon>Fungi</taxon>
        <taxon>Dikarya</taxon>
        <taxon>Ascomycota</taxon>
        <taxon>Pezizomycotina</taxon>
        <taxon>Sordariomycetes</taxon>
        <taxon>Hypocreomycetidae</taxon>
        <taxon>Hypocreales</taxon>
        <taxon>Nectriaceae</taxon>
        <taxon>Fusarium</taxon>
        <taxon>Fusarium solani species complex</taxon>
    </lineage>
</organism>
<dbReference type="CDD" id="cd08771">
    <property type="entry name" value="DLP_1"/>
    <property type="match status" value="1"/>
</dbReference>
<name>A0A428NXE5_9HYPO</name>
<evidence type="ECO:0000256" key="1">
    <source>
        <dbReference type="ARBA" id="ARBA00022741"/>
    </source>
</evidence>
<dbReference type="InterPro" id="IPR001401">
    <property type="entry name" value="Dynamin_GTPase"/>
</dbReference>
<evidence type="ECO:0000259" key="5">
    <source>
        <dbReference type="PROSITE" id="PS51718"/>
    </source>
</evidence>
<evidence type="ECO:0008006" key="8">
    <source>
        <dbReference type="Google" id="ProtNLM"/>
    </source>
</evidence>
<dbReference type="PRINTS" id="PR00195">
    <property type="entry name" value="DYNAMIN"/>
</dbReference>
<dbReference type="Pfam" id="PF00350">
    <property type="entry name" value="Dynamin_N"/>
    <property type="match status" value="1"/>
</dbReference>
<dbReference type="PANTHER" id="PTHR11566:SF21">
    <property type="entry name" value="DYNAMIN RELATED PROTEIN 1, ISOFORM A"/>
    <property type="match status" value="1"/>
</dbReference>
<dbReference type="InterPro" id="IPR045063">
    <property type="entry name" value="Dynamin_N"/>
</dbReference>
<dbReference type="GO" id="GO:0048312">
    <property type="term" value="P:intracellular distribution of mitochondria"/>
    <property type="evidence" value="ECO:0007669"/>
    <property type="project" value="TreeGrafter"/>
</dbReference>
<feature type="region of interest" description="Disordered" evidence="3">
    <location>
        <begin position="452"/>
        <end position="491"/>
    </location>
</feature>
<evidence type="ECO:0000313" key="7">
    <source>
        <dbReference type="Proteomes" id="UP000287972"/>
    </source>
</evidence>
<dbReference type="Gene3D" id="3.40.50.300">
    <property type="entry name" value="P-loop containing nucleotide triphosphate hydrolases"/>
    <property type="match status" value="1"/>
</dbReference>
<comment type="caution">
    <text evidence="6">The sequence shown here is derived from an EMBL/GenBank/DDBJ whole genome shotgun (WGS) entry which is preliminary data.</text>
</comment>
<dbReference type="GO" id="GO:0000266">
    <property type="term" value="P:mitochondrial fission"/>
    <property type="evidence" value="ECO:0007669"/>
    <property type="project" value="TreeGrafter"/>
</dbReference>
<accession>A0A428NXE5</accession>
<dbReference type="GO" id="GO:0006897">
    <property type="term" value="P:endocytosis"/>
    <property type="evidence" value="ECO:0007669"/>
    <property type="project" value="TreeGrafter"/>
</dbReference>
<dbReference type="PROSITE" id="PS51718">
    <property type="entry name" value="G_DYNAMIN_2"/>
    <property type="match status" value="1"/>
</dbReference>
<feature type="region of interest" description="Disordered" evidence="3">
    <location>
        <begin position="414"/>
        <end position="436"/>
    </location>
</feature>
<dbReference type="PANTHER" id="PTHR11566">
    <property type="entry name" value="DYNAMIN"/>
    <property type="match status" value="1"/>
</dbReference>
<dbReference type="Pfam" id="PF01031">
    <property type="entry name" value="Dynamin_M"/>
    <property type="match status" value="1"/>
</dbReference>
<evidence type="ECO:0000313" key="6">
    <source>
        <dbReference type="EMBL" id="RSL45380.1"/>
    </source>
</evidence>
<dbReference type="InterPro" id="IPR020850">
    <property type="entry name" value="GED_dom"/>
</dbReference>
<dbReference type="EMBL" id="NKCL01001010">
    <property type="protein sequence ID" value="RSL45380.1"/>
    <property type="molecule type" value="Genomic_DNA"/>
</dbReference>
<dbReference type="GO" id="GO:0016559">
    <property type="term" value="P:peroxisome fission"/>
    <property type="evidence" value="ECO:0007669"/>
    <property type="project" value="TreeGrafter"/>
</dbReference>
<dbReference type="SUPFAM" id="SSF52540">
    <property type="entry name" value="P-loop containing nucleoside triphosphate hydrolases"/>
    <property type="match status" value="1"/>
</dbReference>
<dbReference type="InterPro" id="IPR022812">
    <property type="entry name" value="Dynamin"/>
</dbReference>
<dbReference type="AlphaFoldDB" id="A0A428NXE5"/>
<dbReference type="InterPro" id="IPR030381">
    <property type="entry name" value="G_DYNAMIN_dom"/>
</dbReference>
<keyword evidence="1" id="KW-0547">Nucleotide-binding</keyword>